<evidence type="ECO:0000313" key="2">
    <source>
        <dbReference type="Proteomes" id="UP001234178"/>
    </source>
</evidence>
<accession>A0ABQ9ZQ97</accession>
<keyword evidence="2" id="KW-1185">Reference proteome</keyword>
<name>A0ABQ9ZQ97_9CRUS</name>
<sequence length="154" mass="17912">MADRTKAQQHDNHDQLDFDIENVQSMLDSFSNISIIPNYPLLKKFSLPNMPTSYETVGILDGEIRKIENRTRQHIEYHFCLRNHTHWDWNDEILPDMLKCVFYTTSENFAAILPMETNIWVCGYFSPSGLFIICREVRLATDSDIAALSHYGIP</sequence>
<comment type="caution">
    <text evidence="1">The sequence shown here is derived from an EMBL/GenBank/DDBJ whole genome shotgun (WGS) entry which is preliminary data.</text>
</comment>
<protein>
    <submittedName>
        <fullName evidence="1">Uncharacterized protein</fullName>
    </submittedName>
</protein>
<proteinExistence type="predicted"/>
<reference evidence="1 2" key="1">
    <citation type="journal article" date="2023" name="Nucleic Acids Res.">
        <title>The hologenome of Daphnia magna reveals possible DNA methylation and microbiome-mediated evolution of the host genome.</title>
        <authorList>
            <person name="Chaturvedi A."/>
            <person name="Li X."/>
            <person name="Dhandapani V."/>
            <person name="Marshall H."/>
            <person name="Kissane S."/>
            <person name="Cuenca-Cambronero M."/>
            <person name="Asole G."/>
            <person name="Calvet F."/>
            <person name="Ruiz-Romero M."/>
            <person name="Marangio P."/>
            <person name="Guigo R."/>
            <person name="Rago D."/>
            <person name="Mirbahai L."/>
            <person name="Eastwood N."/>
            <person name="Colbourne J.K."/>
            <person name="Zhou J."/>
            <person name="Mallon E."/>
            <person name="Orsini L."/>
        </authorList>
    </citation>
    <scope>NUCLEOTIDE SEQUENCE [LARGE SCALE GENOMIC DNA]</scope>
    <source>
        <strain evidence="1">LRV0_1</strain>
    </source>
</reference>
<evidence type="ECO:0000313" key="1">
    <source>
        <dbReference type="EMBL" id="KAK4014963.1"/>
    </source>
</evidence>
<dbReference type="EMBL" id="JAOYFB010000004">
    <property type="protein sequence ID" value="KAK4014963.1"/>
    <property type="molecule type" value="Genomic_DNA"/>
</dbReference>
<gene>
    <name evidence="1" type="ORF">OUZ56_027475</name>
</gene>
<dbReference type="Proteomes" id="UP001234178">
    <property type="component" value="Unassembled WGS sequence"/>
</dbReference>
<organism evidence="1 2">
    <name type="scientific">Daphnia magna</name>
    <dbReference type="NCBI Taxonomy" id="35525"/>
    <lineage>
        <taxon>Eukaryota</taxon>
        <taxon>Metazoa</taxon>
        <taxon>Ecdysozoa</taxon>
        <taxon>Arthropoda</taxon>
        <taxon>Crustacea</taxon>
        <taxon>Branchiopoda</taxon>
        <taxon>Diplostraca</taxon>
        <taxon>Cladocera</taxon>
        <taxon>Anomopoda</taxon>
        <taxon>Daphniidae</taxon>
        <taxon>Daphnia</taxon>
    </lineage>
</organism>